<organism evidence="12 13">
    <name type="scientific">Carpinus fangiana</name>
    <dbReference type="NCBI Taxonomy" id="176857"/>
    <lineage>
        <taxon>Eukaryota</taxon>
        <taxon>Viridiplantae</taxon>
        <taxon>Streptophyta</taxon>
        <taxon>Embryophyta</taxon>
        <taxon>Tracheophyta</taxon>
        <taxon>Spermatophyta</taxon>
        <taxon>Magnoliopsida</taxon>
        <taxon>eudicotyledons</taxon>
        <taxon>Gunneridae</taxon>
        <taxon>Pentapetalae</taxon>
        <taxon>rosids</taxon>
        <taxon>fabids</taxon>
        <taxon>Fagales</taxon>
        <taxon>Betulaceae</taxon>
        <taxon>Carpinus</taxon>
    </lineage>
</organism>
<evidence type="ECO:0000313" key="12">
    <source>
        <dbReference type="EMBL" id="KAE8023122.1"/>
    </source>
</evidence>
<dbReference type="SUPFAM" id="SSF56112">
    <property type="entry name" value="Protein kinase-like (PK-like)"/>
    <property type="match status" value="1"/>
</dbReference>
<name>A0A5N6R291_9ROSI</name>
<dbReference type="GO" id="GO:0004674">
    <property type="term" value="F:protein serine/threonine kinase activity"/>
    <property type="evidence" value="ECO:0007669"/>
    <property type="project" value="UniProtKB-KW"/>
</dbReference>
<accession>A0A5N6R291</accession>
<comment type="similarity">
    <text evidence="1">Belongs to the protein kinase superfamily. STE Ser/Thr protein kinase family. STE20 subfamily.</text>
</comment>
<evidence type="ECO:0000256" key="10">
    <source>
        <dbReference type="SAM" id="MobiDB-lite"/>
    </source>
</evidence>
<evidence type="ECO:0000256" key="8">
    <source>
        <dbReference type="ARBA" id="ARBA00047899"/>
    </source>
</evidence>
<evidence type="ECO:0000313" key="13">
    <source>
        <dbReference type="Proteomes" id="UP000327013"/>
    </source>
</evidence>
<comment type="catalytic activity">
    <reaction evidence="8">
        <text>L-threonyl-[protein] + ATP = O-phospho-L-threonyl-[protein] + ADP + H(+)</text>
        <dbReference type="Rhea" id="RHEA:46608"/>
        <dbReference type="Rhea" id="RHEA-COMP:11060"/>
        <dbReference type="Rhea" id="RHEA-COMP:11605"/>
        <dbReference type="ChEBI" id="CHEBI:15378"/>
        <dbReference type="ChEBI" id="CHEBI:30013"/>
        <dbReference type="ChEBI" id="CHEBI:30616"/>
        <dbReference type="ChEBI" id="CHEBI:61977"/>
        <dbReference type="ChEBI" id="CHEBI:456216"/>
        <dbReference type="EC" id="2.7.11.1"/>
    </reaction>
</comment>
<comment type="catalytic activity">
    <reaction evidence="9">
        <text>L-seryl-[protein] + ATP = O-phospho-L-seryl-[protein] + ADP + H(+)</text>
        <dbReference type="Rhea" id="RHEA:17989"/>
        <dbReference type="Rhea" id="RHEA-COMP:9863"/>
        <dbReference type="Rhea" id="RHEA-COMP:11604"/>
        <dbReference type="ChEBI" id="CHEBI:15378"/>
        <dbReference type="ChEBI" id="CHEBI:29999"/>
        <dbReference type="ChEBI" id="CHEBI:30616"/>
        <dbReference type="ChEBI" id="CHEBI:83421"/>
        <dbReference type="ChEBI" id="CHEBI:456216"/>
        <dbReference type="EC" id="2.7.11.1"/>
    </reaction>
</comment>
<keyword evidence="7" id="KW-0067">ATP-binding</keyword>
<dbReference type="InterPro" id="IPR050629">
    <property type="entry name" value="STE20/SPS1-PAK"/>
</dbReference>
<dbReference type="PANTHER" id="PTHR48012:SF18">
    <property type="entry name" value="HAPPYHOUR, ISOFORM A"/>
    <property type="match status" value="1"/>
</dbReference>
<feature type="region of interest" description="Disordered" evidence="10">
    <location>
        <begin position="115"/>
        <end position="163"/>
    </location>
</feature>
<dbReference type="InterPro" id="IPR000719">
    <property type="entry name" value="Prot_kinase_dom"/>
</dbReference>
<evidence type="ECO:0000256" key="7">
    <source>
        <dbReference type="ARBA" id="ARBA00022840"/>
    </source>
</evidence>
<dbReference type="PANTHER" id="PTHR48012">
    <property type="entry name" value="STERILE20-LIKE KINASE, ISOFORM B-RELATED"/>
    <property type="match status" value="1"/>
</dbReference>
<dbReference type="GO" id="GO:0005737">
    <property type="term" value="C:cytoplasm"/>
    <property type="evidence" value="ECO:0007669"/>
    <property type="project" value="TreeGrafter"/>
</dbReference>
<dbReference type="GO" id="GO:0005524">
    <property type="term" value="F:ATP binding"/>
    <property type="evidence" value="ECO:0007669"/>
    <property type="project" value="UniProtKB-KW"/>
</dbReference>
<dbReference type="EMBL" id="CM017323">
    <property type="protein sequence ID" value="KAE8023122.1"/>
    <property type="molecule type" value="Genomic_DNA"/>
</dbReference>
<dbReference type="PROSITE" id="PS50011">
    <property type="entry name" value="PROTEIN_KINASE_DOM"/>
    <property type="match status" value="1"/>
</dbReference>
<keyword evidence="3" id="KW-0723">Serine/threonine-protein kinase</keyword>
<protein>
    <recommendedName>
        <fullName evidence="2">non-specific serine/threonine protein kinase</fullName>
        <ecNumber evidence="2">2.7.11.1</ecNumber>
    </recommendedName>
</protein>
<dbReference type="FunFam" id="1.10.510.10:FF:000207">
    <property type="entry name" value="serine/threonine-protein kinase dst1 isoform X1"/>
    <property type="match status" value="1"/>
</dbReference>
<gene>
    <name evidence="12" type="ORF">FH972_008866</name>
</gene>
<dbReference type="Gene3D" id="1.10.510.10">
    <property type="entry name" value="Transferase(Phosphotransferase) domain 1"/>
    <property type="match status" value="1"/>
</dbReference>
<evidence type="ECO:0000256" key="6">
    <source>
        <dbReference type="ARBA" id="ARBA00022777"/>
    </source>
</evidence>
<sequence length="815" mass="89086">MDSHTRDRRRGGCLEVCWCCRLEIRRTVMVRICGEGQYYDQRTATLRAWRFGERRLARQTSNRGFTSSNSGSLVVKERSRQSGLANGDLCDGRRCEIPLGGYNSLSEKWIRHLQAAGAARPGPSPTSTPPSSSTATTTPAPNPTTNRKHESKKDNKKKTFTPQWLRASERESVSGTVLRRTGVKGMGNSTMGRAVASMQAVGDLRFAEQRKGSGSSQGAGEEGCFLGIAGKGSYGAVYKARDIKTSELVAIKVISLCEGEEGYEEIRGEIEMLQQCSHPNVVRYLGSYQGEEYLWIVMEYCGGGSVADLMNVTEEPLEEYQIAYICREALKGLAYLHSIFKVHRDIKGGNILLTEQGDVKLGDFGVAAQLTRTMSKRNTFIGTPHWMAPEVIQESRYDGKVDVWALGVSAIEMAEGLPPRSAVHPMRVLFMISIEPAPMLEDKEKWSLVFHDFIAKSLTKEPRLRPTASEMLKHKFIEKCKYGPSAMSPKIEKARQIRASMALEALTLPTLSEDDPLLAPKLNQEYGDTVPSRPYNIGIQVENEMPANSPLRKQHISDGVKLGGEGNFDTVIVHGGDEIEKIVTQSQVSDAKEPSPALEHVESLSVPAAGGKSTTSRVENISGVGANNNLVGESNSVTLTIQTSPYSVSSSTEQNLKTKGISQAELGGGSGISRSTLKNDTVSQKAFALQDKLWSIYAAGNTVPIPFLRATDISPIALLSDNVLGGMQLDSSGTVCAEALQELFTGVSSALVLQMPLPPSVYQRLTSSSTLTNLAQALAYHKMCYEDMPLQEMQATQEQQTIQNLCDTLRTILRL</sequence>
<evidence type="ECO:0000256" key="3">
    <source>
        <dbReference type="ARBA" id="ARBA00022527"/>
    </source>
</evidence>
<keyword evidence="4" id="KW-0808">Transferase</keyword>
<evidence type="ECO:0000256" key="1">
    <source>
        <dbReference type="ARBA" id="ARBA00008874"/>
    </source>
</evidence>
<feature type="domain" description="Protein kinase" evidence="11">
    <location>
        <begin position="223"/>
        <end position="477"/>
    </location>
</feature>
<dbReference type="Proteomes" id="UP000327013">
    <property type="component" value="Chromosome 3"/>
</dbReference>
<evidence type="ECO:0000256" key="9">
    <source>
        <dbReference type="ARBA" id="ARBA00048679"/>
    </source>
</evidence>
<evidence type="ECO:0000259" key="11">
    <source>
        <dbReference type="PROSITE" id="PS50011"/>
    </source>
</evidence>
<dbReference type="CDD" id="cd06613">
    <property type="entry name" value="STKc_MAP4K3_like"/>
    <property type="match status" value="1"/>
</dbReference>
<evidence type="ECO:0000256" key="4">
    <source>
        <dbReference type="ARBA" id="ARBA00022679"/>
    </source>
</evidence>
<dbReference type="EC" id="2.7.11.1" evidence="2"/>
<dbReference type="AlphaFoldDB" id="A0A5N6R291"/>
<dbReference type="Pfam" id="PF00069">
    <property type="entry name" value="Pkinase"/>
    <property type="match status" value="1"/>
</dbReference>
<keyword evidence="6" id="KW-0418">Kinase</keyword>
<feature type="compositionally biased region" description="Polar residues" evidence="10">
    <location>
        <begin position="60"/>
        <end position="72"/>
    </location>
</feature>
<evidence type="ECO:0000256" key="5">
    <source>
        <dbReference type="ARBA" id="ARBA00022741"/>
    </source>
</evidence>
<dbReference type="SMART" id="SM00220">
    <property type="entry name" value="S_TKc"/>
    <property type="match status" value="1"/>
</dbReference>
<dbReference type="InterPro" id="IPR011009">
    <property type="entry name" value="Kinase-like_dom_sf"/>
</dbReference>
<evidence type="ECO:0000256" key="2">
    <source>
        <dbReference type="ARBA" id="ARBA00012513"/>
    </source>
</evidence>
<keyword evidence="5" id="KW-0547">Nucleotide-binding</keyword>
<reference evidence="12 13" key="1">
    <citation type="submission" date="2019-06" db="EMBL/GenBank/DDBJ databases">
        <title>A chromosomal-level reference genome of Carpinus fangiana (Coryloideae, Betulaceae).</title>
        <authorList>
            <person name="Yang X."/>
            <person name="Wang Z."/>
            <person name="Zhang L."/>
            <person name="Hao G."/>
            <person name="Liu J."/>
            <person name="Yang Y."/>
        </authorList>
    </citation>
    <scope>NUCLEOTIDE SEQUENCE [LARGE SCALE GENOMIC DNA]</scope>
    <source>
        <strain evidence="12">Cfa_2016G</strain>
        <tissue evidence="12">Leaf</tissue>
    </source>
</reference>
<dbReference type="GO" id="GO:0035556">
    <property type="term" value="P:intracellular signal transduction"/>
    <property type="evidence" value="ECO:0007669"/>
    <property type="project" value="TreeGrafter"/>
</dbReference>
<dbReference type="OrthoDB" id="248923at2759"/>
<keyword evidence="13" id="KW-1185">Reference proteome</keyword>
<feature type="region of interest" description="Disordered" evidence="10">
    <location>
        <begin position="60"/>
        <end position="79"/>
    </location>
</feature>
<feature type="compositionally biased region" description="Low complexity" evidence="10">
    <location>
        <begin position="129"/>
        <end position="145"/>
    </location>
</feature>
<proteinExistence type="inferred from homology"/>